<dbReference type="Gene3D" id="1.10.940.10">
    <property type="entry name" value="NusB-like"/>
    <property type="match status" value="1"/>
</dbReference>
<protein>
    <recommendedName>
        <fullName evidence="6">Transcription antitermination protein NusB</fullName>
    </recommendedName>
    <alternativeName>
        <fullName evidence="6">Antitermination factor NusB</fullName>
    </alternativeName>
</protein>
<dbReference type="InterPro" id="IPR006027">
    <property type="entry name" value="NusB_RsmB_TIM44"/>
</dbReference>
<keyword evidence="3 6" id="KW-0694">RNA-binding</keyword>
<feature type="domain" description="NusB/RsmB/TIM44" evidence="7">
    <location>
        <begin position="5"/>
        <end position="128"/>
    </location>
</feature>
<dbReference type="SUPFAM" id="SSF48013">
    <property type="entry name" value="NusB-like"/>
    <property type="match status" value="1"/>
</dbReference>
<dbReference type="Pfam" id="PF01029">
    <property type="entry name" value="NusB"/>
    <property type="match status" value="1"/>
</dbReference>
<organism evidence="8 9">
    <name type="scientific">Bacillus selenitireducens (strain ATCC 700615 / DSM 15326 / MLS10)</name>
    <dbReference type="NCBI Taxonomy" id="439292"/>
    <lineage>
        <taxon>Bacteria</taxon>
        <taxon>Bacillati</taxon>
        <taxon>Bacillota</taxon>
        <taxon>Bacilli</taxon>
        <taxon>Bacillales</taxon>
        <taxon>Bacillaceae</taxon>
        <taxon>Salisediminibacterium</taxon>
    </lineage>
</organism>
<dbReference type="GO" id="GO:0003723">
    <property type="term" value="F:RNA binding"/>
    <property type="evidence" value="ECO:0007669"/>
    <property type="project" value="UniProtKB-UniRule"/>
</dbReference>
<dbReference type="EMBL" id="CP001791">
    <property type="protein sequence ID" value="ADH99774.1"/>
    <property type="molecule type" value="Genomic_DNA"/>
</dbReference>
<comment type="function">
    <text evidence="6">Involved in transcription antitermination. Required for transcription of ribosomal RNA (rRNA) genes. Binds specifically to the boxA antiterminator sequence of the ribosomal RNA (rrn) operons.</text>
</comment>
<evidence type="ECO:0000256" key="6">
    <source>
        <dbReference type="HAMAP-Rule" id="MF_00073"/>
    </source>
</evidence>
<evidence type="ECO:0000313" key="8">
    <source>
        <dbReference type="EMBL" id="ADH99774.1"/>
    </source>
</evidence>
<dbReference type="AlphaFoldDB" id="D6XW20"/>
<dbReference type="HOGENOM" id="CLU_087843_3_3_9"/>
<dbReference type="STRING" id="439292.Bsel_2270"/>
<dbReference type="GO" id="GO:0031564">
    <property type="term" value="P:transcription antitermination"/>
    <property type="evidence" value="ECO:0007669"/>
    <property type="project" value="UniProtKB-KW"/>
</dbReference>
<dbReference type="PANTHER" id="PTHR11078">
    <property type="entry name" value="N UTILIZATION SUBSTANCE PROTEIN B-RELATED"/>
    <property type="match status" value="1"/>
</dbReference>
<reference evidence="8" key="1">
    <citation type="submission" date="2009-10" db="EMBL/GenBank/DDBJ databases">
        <title>Complete sequence of Bacillus selenitireducens MLS10.</title>
        <authorList>
            <consortium name="US DOE Joint Genome Institute"/>
            <person name="Lucas S."/>
            <person name="Copeland A."/>
            <person name="Lapidus A."/>
            <person name="Glavina del Rio T."/>
            <person name="Dalin E."/>
            <person name="Tice H."/>
            <person name="Bruce D."/>
            <person name="Goodwin L."/>
            <person name="Pitluck S."/>
            <person name="Sims D."/>
            <person name="Brettin T."/>
            <person name="Detter J.C."/>
            <person name="Han C."/>
            <person name="Larimer F."/>
            <person name="Land M."/>
            <person name="Hauser L."/>
            <person name="Kyrpides N."/>
            <person name="Ovchinnikova G."/>
            <person name="Stolz J."/>
        </authorList>
    </citation>
    <scope>NUCLEOTIDE SEQUENCE [LARGE SCALE GENOMIC DNA]</scope>
    <source>
        <strain evidence="8">MLS10</strain>
    </source>
</reference>
<dbReference type="OrthoDB" id="9811381at2"/>
<dbReference type="PANTHER" id="PTHR11078:SF3">
    <property type="entry name" value="ANTITERMINATION NUSB DOMAIN-CONTAINING PROTEIN"/>
    <property type="match status" value="1"/>
</dbReference>
<comment type="similarity">
    <text evidence="1 6">Belongs to the NusB family.</text>
</comment>
<accession>D6XW20</accession>
<evidence type="ECO:0000256" key="1">
    <source>
        <dbReference type="ARBA" id="ARBA00005952"/>
    </source>
</evidence>
<evidence type="ECO:0000313" key="9">
    <source>
        <dbReference type="Proteomes" id="UP000000271"/>
    </source>
</evidence>
<dbReference type="Proteomes" id="UP000000271">
    <property type="component" value="Chromosome"/>
</dbReference>
<proteinExistence type="inferred from homology"/>
<dbReference type="KEGG" id="bse:Bsel_2270"/>
<evidence type="ECO:0000256" key="5">
    <source>
        <dbReference type="ARBA" id="ARBA00023163"/>
    </source>
</evidence>
<dbReference type="GO" id="GO:0006353">
    <property type="term" value="P:DNA-templated transcription termination"/>
    <property type="evidence" value="ECO:0007669"/>
    <property type="project" value="UniProtKB-UniRule"/>
</dbReference>
<dbReference type="InterPro" id="IPR011605">
    <property type="entry name" value="NusB_fam"/>
</dbReference>
<evidence type="ECO:0000256" key="4">
    <source>
        <dbReference type="ARBA" id="ARBA00023015"/>
    </source>
</evidence>
<dbReference type="HAMAP" id="MF_00073">
    <property type="entry name" value="NusB"/>
    <property type="match status" value="1"/>
</dbReference>
<keyword evidence="9" id="KW-1185">Reference proteome</keyword>
<evidence type="ECO:0000259" key="7">
    <source>
        <dbReference type="Pfam" id="PF01029"/>
    </source>
</evidence>
<keyword evidence="2 6" id="KW-0889">Transcription antitermination</keyword>
<dbReference type="RefSeq" id="WP_013173196.1">
    <property type="nucleotide sequence ID" value="NC_014219.1"/>
</dbReference>
<dbReference type="NCBIfam" id="TIGR01951">
    <property type="entry name" value="nusB"/>
    <property type="match status" value="1"/>
</dbReference>
<keyword evidence="4 6" id="KW-0805">Transcription regulation</keyword>
<dbReference type="InterPro" id="IPR035926">
    <property type="entry name" value="NusB-like_sf"/>
</dbReference>
<name>D6XW20_BACIE</name>
<dbReference type="eggNOG" id="COG0781">
    <property type="taxonomic scope" value="Bacteria"/>
</dbReference>
<gene>
    <name evidence="6" type="primary">nusB</name>
    <name evidence="8" type="ordered locus">Bsel_2270</name>
</gene>
<evidence type="ECO:0000256" key="3">
    <source>
        <dbReference type="ARBA" id="ARBA00022884"/>
    </source>
</evidence>
<keyword evidence="5 6" id="KW-0804">Transcription</keyword>
<sequence length="134" mass="15199">MKRRVARIKAIQALYQVEMTGVNPEEAIKTVLEENESMDPYLLTLVERVLEEMDELDIKIQDSMDNWQLSRLARVDRAIMRIAMYEMIHSDDVPVSVAINEAIDLARGFSGDEESGKFVNGVLSNAAKKLEVND</sequence>
<evidence type="ECO:0000256" key="2">
    <source>
        <dbReference type="ARBA" id="ARBA00022814"/>
    </source>
</evidence>
<dbReference type="GO" id="GO:0005829">
    <property type="term" value="C:cytosol"/>
    <property type="evidence" value="ECO:0007669"/>
    <property type="project" value="TreeGrafter"/>
</dbReference>